<dbReference type="GO" id="GO:0008270">
    <property type="term" value="F:zinc ion binding"/>
    <property type="evidence" value="ECO:0007669"/>
    <property type="project" value="UniProtKB-UniRule"/>
</dbReference>
<dbReference type="SMART" id="SM00355">
    <property type="entry name" value="ZnF_C2H2"/>
    <property type="match status" value="8"/>
</dbReference>
<evidence type="ECO:0000256" key="4">
    <source>
        <dbReference type="ARBA" id="ARBA00022833"/>
    </source>
</evidence>
<dbReference type="InterPro" id="IPR012934">
    <property type="entry name" value="Znf_AD"/>
</dbReference>
<feature type="domain" description="C2H2-type" evidence="8">
    <location>
        <begin position="253"/>
        <end position="281"/>
    </location>
</feature>
<dbReference type="PROSITE" id="PS00028">
    <property type="entry name" value="ZINC_FINGER_C2H2_1"/>
    <property type="match status" value="7"/>
</dbReference>
<evidence type="ECO:0000256" key="6">
    <source>
        <dbReference type="PROSITE-ProRule" id="PRU01263"/>
    </source>
</evidence>
<feature type="domain" description="C2H2-type" evidence="8">
    <location>
        <begin position="225"/>
        <end position="252"/>
    </location>
</feature>
<accession>A0A1Q3EXL7</accession>
<dbReference type="PROSITE" id="PS50157">
    <property type="entry name" value="ZINC_FINGER_C2H2_2"/>
    <property type="match status" value="8"/>
</dbReference>
<dbReference type="InterPro" id="IPR036236">
    <property type="entry name" value="Znf_C2H2_sf"/>
</dbReference>
<keyword evidence="4 6" id="KW-0862">Zinc</keyword>
<reference evidence="10" key="1">
    <citation type="submission" date="2017-01" db="EMBL/GenBank/DDBJ databases">
        <title>A deep insight into the sialotranscriptome of adult male and female Cluex tarsalis mosquitoes.</title>
        <authorList>
            <person name="Ribeiro J.M."/>
            <person name="Moreira F."/>
            <person name="Bernard K.A."/>
            <person name="Calvo E."/>
        </authorList>
    </citation>
    <scope>NUCLEOTIDE SEQUENCE</scope>
    <source>
        <strain evidence="10">Kern County</strain>
        <tissue evidence="10">Salivary glands</tissue>
    </source>
</reference>
<evidence type="ECO:0000256" key="2">
    <source>
        <dbReference type="ARBA" id="ARBA00022737"/>
    </source>
</evidence>
<dbReference type="AlphaFoldDB" id="A0A1Q3EXL7"/>
<feature type="domain" description="C2H2-type" evidence="8">
    <location>
        <begin position="349"/>
        <end position="377"/>
    </location>
</feature>
<evidence type="ECO:0000259" key="8">
    <source>
        <dbReference type="PROSITE" id="PS50157"/>
    </source>
</evidence>
<dbReference type="SUPFAM" id="SSF57716">
    <property type="entry name" value="Glucocorticoid receptor-like (DNA-binding domain)"/>
    <property type="match status" value="1"/>
</dbReference>
<feature type="domain" description="C2H2-type" evidence="8">
    <location>
        <begin position="378"/>
        <end position="400"/>
    </location>
</feature>
<proteinExistence type="predicted"/>
<feature type="domain" description="C2H2-type" evidence="8">
    <location>
        <begin position="196"/>
        <end position="224"/>
    </location>
</feature>
<feature type="domain" description="C2H2-type" evidence="8">
    <location>
        <begin position="293"/>
        <end position="320"/>
    </location>
</feature>
<organism evidence="10">
    <name type="scientific">Culex tarsalis</name>
    <name type="common">Encephalitis mosquito</name>
    <dbReference type="NCBI Taxonomy" id="7177"/>
    <lineage>
        <taxon>Eukaryota</taxon>
        <taxon>Metazoa</taxon>
        <taxon>Ecdysozoa</taxon>
        <taxon>Arthropoda</taxon>
        <taxon>Hexapoda</taxon>
        <taxon>Insecta</taxon>
        <taxon>Pterygota</taxon>
        <taxon>Neoptera</taxon>
        <taxon>Endopterygota</taxon>
        <taxon>Diptera</taxon>
        <taxon>Nematocera</taxon>
        <taxon>Culicoidea</taxon>
        <taxon>Culicidae</taxon>
        <taxon>Culicinae</taxon>
        <taxon>Culicini</taxon>
        <taxon>Culex</taxon>
        <taxon>Culex</taxon>
    </lineage>
</organism>
<evidence type="ECO:0000259" key="9">
    <source>
        <dbReference type="PROSITE" id="PS51915"/>
    </source>
</evidence>
<dbReference type="Gene3D" id="3.30.160.60">
    <property type="entry name" value="Classic Zinc Finger"/>
    <property type="match status" value="7"/>
</dbReference>
<dbReference type="FunFam" id="3.30.160.60:FF:000065">
    <property type="entry name" value="B-cell CLL/lymphoma 6, member B"/>
    <property type="match status" value="1"/>
</dbReference>
<feature type="binding site" evidence="6">
    <location>
        <position position="11"/>
    </location>
    <ligand>
        <name>Zn(2+)</name>
        <dbReference type="ChEBI" id="CHEBI:29105"/>
    </ligand>
</feature>
<dbReference type="Pfam" id="PF07776">
    <property type="entry name" value="zf-AD"/>
    <property type="match status" value="1"/>
</dbReference>
<dbReference type="InterPro" id="IPR050758">
    <property type="entry name" value="Znf_C2H2-type"/>
</dbReference>
<dbReference type="PANTHER" id="PTHR23234:SF10">
    <property type="entry name" value="RIKEN CDNA 6720489N17 GENE-RELATED"/>
    <property type="match status" value="1"/>
</dbReference>
<dbReference type="SMART" id="SM00868">
    <property type="entry name" value="zf-AD"/>
    <property type="match status" value="1"/>
</dbReference>
<evidence type="ECO:0000256" key="7">
    <source>
        <dbReference type="SAM" id="MobiDB-lite"/>
    </source>
</evidence>
<evidence type="ECO:0000256" key="3">
    <source>
        <dbReference type="ARBA" id="ARBA00022771"/>
    </source>
</evidence>
<dbReference type="Gene3D" id="3.40.1800.20">
    <property type="match status" value="1"/>
</dbReference>
<name>A0A1Q3EXL7_CULTA</name>
<dbReference type="Pfam" id="PF00096">
    <property type="entry name" value="zf-C2H2"/>
    <property type="match status" value="1"/>
</dbReference>
<feature type="domain" description="ZAD" evidence="9">
    <location>
        <begin position="6"/>
        <end position="82"/>
    </location>
</feature>
<feature type="binding site" evidence="6">
    <location>
        <position position="8"/>
    </location>
    <ligand>
        <name>Zn(2+)</name>
        <dbReference type="ChEBI" id="CHEBI:29105"/>
    </ligand>
</feature>
<feature type="compositionally biased region" description="Basic and acidic residues" evidence="7">
    <location>
        <begin position="128"/>
        <end position="152"/>
    </location>
</feature>
<feature type="binding site" evidence="6">
    <location>
        <position position="55"/>
    </location>
    <ligand>
        <name>Zn(2+)</name>
        <dbReference type="ChEBI" id="CHEBI:29105"/>
    </ligand>
</feature>
<keyword evidence="1 6" id="KW-0479">Metal-binding</keyword>
<dbReference type="FunFam" id="3.30.160.60:FF:000446">
    <property type="entry name" value="Zinc finger protein"/>
    <property type="match status" value="2"/>
</dbReference>
<dbReference type="GO" id="GO:0005634">
    <property type="term" value="C:nucleus"/>
    <property type="evidence" value="ECO:0007669"/>
    <property type="project" value="InterPro"/>
</dbReference>
<feature type="binding site" evidence="6">
    <location>
        <position position="58"/>
    </location>
    <ligand>
        <name>Zn(2+)</name>
        <dbReference type="ChEBI" id="CHEBI:29105"/>
    </ligand>
</feature>
<dbReference type="GO" id="GO:0006355">
    <property type="term" value="P:regulation of DNA-templated transcription"/>
    <property type="evidence" value="ECO:0007669"/>
    <property type="project" value="UniProtKB-ARBA"/>
</dbReference>
<dbReference type="PROSITE" id="PS51915">
    <property type="entry name" value="ZAD"/>
    <property type="match status" value="1"/>
</dbReference>
<sequence length="411" mass="47599">MDLFANHCRLCRAENVPSEDWPQLTLPGNEQLLKKIEACTGVQIRTDDGLPKRICPRCETSLDQADTFRLQCREAEAWWRFNFGESIIKPAPTVSIYVKPEVVEEDEPVGCEELPVVIQPVLKEEQVKSEDSDYEATKDESSADEWGKETSKAKKKKAKSKKDAHKEFWCDQCSRPLANKQNLEEHMARHSGIQKYECTLCDSKFFSGAALTRHMDRQHPDNQPFQCDICNKKFTKKGDLVKHKPVHSEARPFSCNLCPKAFKTKTILKGHMRWVHQPEEVREELKRKSLRTFVCSYCGKISTSGSIHKNHLRTHTGEKRYECKVCGKRFTALWSHTKHMLIHTGERPHKCEFCQKAFRERHHMTTHIRGVHKNERPYPCRFCPKAFVTRQSMQFHEKTHGESMVGSSGCE</sequence>
<evidence type="ECO:0000313" key="10">
    <source>
        <dbReference type="EMBL" id="JAV20057.1"/>
    </source>
</evidence>
<feature type="region of interest" description="Disordered" evidence="7">
    <location>
        <begin position="128"/>
        <end position="159"/>
    </location>
</feature>
<keyword evidence="3 5" id="KW-0863">Zinc-finger</keyword>
<dbReference type="SUPFAM" id="SSF57667">
    <property type="entry name" value="beta-beta-alpha zinc fingers"/>
    <property type="match status" value="4"/>
</dbReference>
<dbReference type="Pfam" id="PF13894">
    <property type="entry name" value="zf-C2H2_4"/>
    <property type="match status" value="2"/>
</dbReference>
<dbReference type="InterPro" id="IPR013087">
    <property type="entry name" value="Znf_C2H2_type"/>
</dbReference>
<feature type="domain" description="C2H2-type" evidence="8">
    <location>
        <begin position="321"/>
        <end position="348"/>
    </location>
</feature>
<evidence type="ECO:0000256" key="1">
    <source>
        <dbReference type="ARBA" id="ARBA00022723"/>
    </source>
</evidence>
<dbReference type="PANTHER" id="PTHR23234">
    <property type="entry name" value="ZNF44 PROTEIN"/>
    <property type="match status" value="1"/>
</dbReference>
<protein>
    <submittedName>
        <fullName evidence="10">Putative c2h2-type zn-finger protein</fullName>
    </submittedName>
</protein>
<keyword evidence="2" id="KW-0677">Repeat</keyword>
<dbReference type="Pfam" id="PF13912">
    <property type="entry name" value="zf-C2H2_6"/>
    <property type="match status" value="2"/>
</dbReference>
<dbReference type="EMBL" id="GFDL01014988">
    <property type="protein sequence ID" value="JAV20057.1"/>
    <property type="molecule type" value="Transcribed_RNA"/>
</dbReference>
<dbReference type="FunFam" id="3.30.160.60:FF:002343">
    <property type="entry name" value="Zinc finger protein 33A"/>
    <property type="match status" value="1"/>
</dbReference>
<evidence type="ECO:0000256" key="5">
    <source>
        <dbReference type="PROSITE-ProRule" id="PRU00042"/>
    </source>
</evidence>
<feature type="domain" description="C2H2-type" evidence="8">
    <location>
        <begin position="168"/>
        <end position="195"/>
    </location>
</feature>